<dbReference type="EMBL" id="JALMLT010000003">
    <property type="protein sequence ID" value="MDT8759415.1"/>
    <property type="molecule type" value="Genomic_DNA"/>
</dbReference>
<gene>
    <name evidence="1" type="ORF">MZO42_11975</name>
</gene>
<protein>
    <submittedName>
        <fullName evidence="1">Uncharacterized protein</fullName>
    </submittedName>
</protein>
<evidence type="ECO:0000313" key="1">
    <source>
        <dbReference type="EMBL" id="MDT8759415.1"/>
    </source>
</evidence>
<sequence length="169" mass="18824">MVGQHRAKVIGNGLRELDRFLNRLVDEALYVRRQAAFPGERNTANKLRTFFRDLDRPDVDGARLRALGRSRECMFHCEGRVRRGDGIGDSFMTAGWPDVPGSGEPLRRFAIGETMIVNEADLADIAAFYLRLVREIEASAMLPDARPRGSSTVANGGYCNSAARERAVR</sequence>
<reference evidence="1" key="1">
    <citation type="submission" date="2022-04" db="EMBL/GenBank/DDBJ databases">
        <title>Tomato heritable bacteria conferring resistance against bacterial wilt.</title>
        <authorList>
            <person name="Yin J."/>
        </authorList>
    </citation>
    <scope>NUCLEOTIDE SEQUENCE</scope>
    <source>
        <strain evidence="1">Cra20</strain>
    </source>
</reference>
<accession>A0ABU3N4F5</accession>
<organism evidence="1">
    <name type="scientific">Sphingomonas psychrotolerans</name>
    <dbReference type="NCBI Taxonomy" id="1327635"/>
    <lineage>
        <taxon>Bacteria</taxon>
        <taxon>Pseudomonadati</taxon>
        <taxon>Pseudomonadota</taxon>
        <taxon>Alphaproteobacteria</taxon>
        <taxon>Sphingomonadales</taxon>
        <taxon>Sphingomonadaceae</taxon>
        <taxon>Sphingomonas</taxon>
    </lineage>
</organism>
<comment type="caution">
    <text evidence="1">The sequence shown here is derived from an EMBL/GenBank/DDBJ whole genome shotgun (WGS) entry which is preliminary data.</text>
</comment>
<name>A0ABU3N4F5_9SPHN</name>
<proteinExistence type="predicted"/>